<organism evidence="1">
    <name type="scientific">Rhizophora mucronata</name>
    <name type="common">Asiatic mangrove</name>
    <dbReference type="NCBI Taxonomy" id="61149"/>
    <lineage>
        <taxon>Eukaryota</taxon>
        <taxon>Viridiplantae</taxon>
        <taxon>Streptophyta</taxon>
        <taxon>Embryophyta</taxon>
        <taxon>Tracheophyta</taxon>
        <taxon>Spermatophyta</taxon>
        <taxon>Magnoliopsida</taxon>
        <taxon>eudicotyledons</taxon>
        <taxon>Gunneridae</taxon>
        <taxon>Pentapetalae</taxon>
        <taxon>rosids</taxon>
        <taxon>fabids</taxon>
        <taxon>Malpighiales</taxon>
        <taxon>Rhizophoraceae</taxon>
        <taxon>Rhizophora</taxon>
    </lineage>
</organism>
<dbReference type="EMBL" id="GGEC01048667">
    <property type="protein sequence ID" value="MBX29151.1"/>
    <property type="molecule type" value="Transcribed_RNA"/>
</dbReference>
<name>A0A2P2MFX8_RHIMU</name>
<protein>
    <submittedName>
        <fullName evidence="1">Uncharacterized protein MANES_07G140300</fullName>
    </submittedName>
</protein>
<accession>A0A2P2MFX8</accession>
<reference evidence="1" key="1">
    <citation type="submission" date="2018-02" db="EMBL/GenBank/DDBJ databases">
        <title>Rhizophora mucronata_Transcriptome.</title>
        <authorList>
            <person name="Meera S.P."/>
            <person name="Sreeshan A."/>
            <person name="Augustine A."/>
        </authorList>
    </citation>
    <scope>NUCLEOTIDE SEQUENCE</scope>
    <source>
        <tissue evidence="1">Leaf</tissue>
    </source>
</reference>
<dbReference type="AlphaFoldDB" id="A0A2P2MFX8"/>
<evidence type="ECO:0000313" key="1">
    <source>
        <dbReference type="EMBL" id="MBX29151.1"/>
    </source>
</evidence>
<proteinExistence type="predicted"/>
<sequence>MESLRQHPVRIKMRDCPFSVVPETPQGRYFLQDLHRVPARSDSATPHCVQDPQFAFGLLVEGSRQDPNVALSRWKKVPTVSNSRPLSVWCWDLQKPLIICGSYTGPLGFRLRFWGSRRNRERDGVSREAFLLLACHDDFCQGLYKHAE</sequence>